<evidence type="ECO:0000313" key="2">
    <source>
        <dbReference type="Proteomes" id="UP000266669"/>
    </source>
</evidence>
<evidence type="ECO:0000313" key="1">
    <source>
        <dbReference type="EMBL" id="RHX84577.1"/>
    </source>
</evidence>
<proteinExistence type="predicted"/>
<dbReference type="Proteomes" id="UP000266669">
    <property type="component" value="Unassembled WGS sequence"/>
</dbReference>
<protein>
    <submittedName>
        <fullName evidence="1">Uncharacterized protein</fullName>
    </submittedName>
</protein>
<accession>A0A8B3CPV3</accession>
<sequence length="66" mass="7831">MKNIGVPTFVDSFCRGRLRFYKDPLLPGISYRNILFPQKNLIFSKEREVGVKIKFRRLTIRRISNS</sequence>
<reference evidence="2" key="1">
    <citation type="submission" date="2018-05" db="EMBL/GenBank/DDBJ databases">
        <title>Leptospira yasudae sp. nov. and Leptospira stimsonii sp. nov., two pathogenic species of the genus Leptospira isolated from environmental sources.</title>
        <authorList>
            <person name="Casanovas-Massana A."/>
            <person name="Hamond C."/>
            <person name="Santos L.A."/>
            <person name="Hacker K.P."/>
            <person name="Balassiano I."/>
            <person name="Medeiros M.A."/>
            <person name="Reis M.G."/>
            <person name="Ko A.I."/>
            <person name="Wunder E.A."/>
        </authorList>
    </citation>
    <scope>NUCLEOTIDE SEQUENCE [LARGE SCALE GENOMIC DNA]</scope>
    <source>
        <strain evidence="2">AMB6-RJ</strain>
    </source>
</reference>
<gene>
    <name evidence="1" type="ORF">DLM78_17835</name>
</gene>
<comment type="caution">
    <text evidence="1">The sequence shown here is derived from an EMBL/GenBank/DDBJ whole genome shotgun (WGS) entry which is preliminary data.</text>
</comment>
<name>A0A8B3CPV3_9LEPT</name>
<organism evidence="1 2">
    <name type="scientific">Leptospira stimsonii</name>
    <dbReference type="NCBI Taxonomy" id="2202203"/>
    <lineage>
        <taxon>Bacteria</taxon>
        <taxon>Pseudomonadati</taxon>
        <taxon>Spirochaetota</taxon>
        <taxon>Spirochaetia</taxon>
        <taxon>Leptospirales</taxon>
        <taxon>Leptospiraceae</taxon>
        <taxon>Leptospira</taxon>
    </lineage>
</organism>
<dbReference type="EMBL" id="QHCS01000005">
    <property type="protein sequence ID" value="RHX84577.1"/>
    <property type="molecule type" value="Genomic_DNA"/>
</dbReference>
<dbReference type="AlphaFoldDB" id="A0A8B3CPV3"/>